<gene>
    <name evidence="1" type="ORF">AWC16_06930</name>
</gene>
<organism evidence="1 2">
    <name type="scientific">Mycolicibacter longobardus</name>
    <dbReference type="NCBI Taxonomy" id="1108812"/>
    <lineage>
        <taxon>Bacteria</taxon>
        <taxon>Bacillati</taxon>
        <taxon>Actinomycetota</taxon>
        <taxon>Actinomycetes</taxon>
        <taxon>Mycobacteriales</taxon>
        <taxon>Mycobacteriaceae</taxon>
        <taxon>Mycolicibacter</taxon>
    </lineage>
</organism>
<protein>
    <submittedName>
        <fullName evidence="1">Uncharacterized protein</fullName>
    </submittedName>
</protein>
<name>A0A1X1YPB2_9MYCO</name>
<dbReference type="AlphaFoldDB" id="A0A1X1YPB2"/>
<reference evidence="1 2" key="1">
    <citation type="submission" date="2016-01" db="EMBL/GenBank/DDBJ databases">
        <title>The new phylogeny of the genus Mycobacterium.</title>
        <authorList>
            <person name="Tarcisio F."/>
            <person name="Conor M."/>
            <person name="Antonella G."/>
            <person name="Elisabetta G."/>
            <person name="Giulia F.S."/>
            <person name="Sara T."/>
            <person name="Anna F."/>
            <person name="Clotilde B."/>
            <person name="Roberto B."/>
            <person name="Veronica D.S."/>
            <person name="Fabio R."/>
            <person name="Monica P."/>
            <person name="Olivier J."/>
            <person name="Enrico T."/>
            <person name="Nicola S."/>
        </authorList>
    </citation>
    <scope>NUCLEOTIDE SEQUENCE [LARGE SCALE GENOMIC DNA]</scope>
    <source>
        <strain evidence="1 2">DSM 45394</strain>
    </source>
</reference>
<accession>A0A1X1YPB2</accession>
<dbReference type="OrthoDB" id="4764538at2"/>
<dbReference type="Proteomes" id="UP000193866">
    <property type="component" value="Unassembled WGS sequence"/>
</dbReference>
<sequence length="128" mass="14558">MTLYRETSTGTIWRDQELLASLASEIEALDDDTLLKREYRMYGDAAIREYVIECGLVGIYDDLDGDDLLYRRTVDGQEFAIAELERLYVEEMSGGDPRRRQILHEWFSDMVGRGLLVEVAEGGGDGVE</sequence>
<evidence type="ECO:0000313" key="2">
    <source>
        <dbReference type="Proteomes" id="UP000193866"/>
    </source>
</evidence>
<evidence type="ECO:0000313" key="1">
    <source>
        <dbReference type="EMBL" id="ORW12873.1"/>
    </source>
</evidence>
<dbReference type="EMBL" id="LQPG01000010">
    <property type="protein sequence ID" value="ORW12873.1"/>
    <property type="molecule type" value="Genomic_DNA"/>
</dbReference>
<comment type="caution">
    <text evidence="1">The sequence shown here is derived from an EMBL/GenBank/DDBJ whole genome shotgun (WGS) entry which is preliminary data.</text>
</comment>
<keyword evidence="2" id="KW-1185">Reference proteome</keyword>
<proteinExistence type="predicted"/>